<protein>
    <recommendedName>
        <fullName evidence="9">C-terminal processing peptidase</fullName>
        <ecNumber evidence="9">3.4.21.102</ecNumber>
    </recommendedName>
</protein>
<dbReference type="InterPro" id="IPR004447">
    <property type="entry name" value="Peptidase_S41A"/>
</dbReference>
<dbReference type="FunFam" id="2.30.42.10:FF:000063">
    <property type="entry name" value="Peptidase, S41 family"/>
    <property type="match status" value="1"/>
</dbReference>
<dbReference type="InterPro" id="IPR001478">
    <property type="entry name" value="PDZ"/>
</dbReference>
<evidence type="ECO:0000256" key="9">
    <source>
        <dbReference type="ARBA" id="ARBA00066637"/>
    </source>
</evidence>
<dbReference type="Gene3D" id="2.30.42.10">
    <property type="match status" value="1"/>
</dbReference>
<dbReference type="SUPFAM" id="SSF52096">
    <property type="entry name" value="ClpP/crotonase"/>
    <property type="match status" value="1"/>
</dbReference>
<reference evidence="11" key="1">
    <citation type="submission" date="2021-08" db="EMBL/GenBank/DDBJ databases">
        <title>WGS assembly of Ceratopteris richardii.</title>
        <authorList>
            <person name="Marchant D.B."/>
            <person name="Chen G."/>
            <person name="Jenkins J."/>
            <person name="Shu S."/>
            <person name="Leebens-Mack J."/>
            <person name="Grimwood J."/>
            <person name="Schmutz J."/>
            <person name="Soltis P."/>
            <person name="Soltis D."/>
            <person name="Chen Z.-H."/>
        </authorList>
    </citation>
    <scope>NUCLEOTIDE SEQUENCE</scope>
    <source>
        <strain evidence="11">Whitten #5841</strain>
        <tissue evidence="11">Leaf</tissue>
    </source>
</reference>
<keyword evidence="6" id="KW-0793">Thylakoid</keyword>
<sequence length="516" mass="54740">MAAIKSGTCAHVKHIESIPTADKALSRLACPRLSFSDCGSSFHKSTRIIQRGCTITKAHIDDTDRFHEFDLNAGQSFRSALCRVTASAAAAALCFHGFIGSPAVAQSLTIVFPASKIHEVTEAQRTLVETWGLVRETYVDPTFNHQDWDSKLEETMKQILPVKTADAAYGKIQNMLATLGDPFTRLVSPKEYQSFKITNDGVLQGVGLLIASDRETGKLVVISSLEGGPADRAGIHSGDELVQIDDEVLIGMDGDKAASKLRGPAGTPVKLKIRSEGATIEQGEADMREVKIIRENITITPVFAAVLPHTAPDGHLAKLGYLRLSSFSQNAVADMEKAISGLENEGAESYILDLRNNPGGLVKAGLDVAQLWLDGTEVLVNTVDRDGNTFPISVTDSHALTHDPLAILVNGGSASASEILAGALHDNGRAVLIGSKTYGKGKIQSVTEFGDGSALFVTVAKYLSPAFHEIDQVGIAPDVQCSPGDVDGSARGPFSGAAGIEQDSCVVTAEHQLGIF</sequence>
<dbReference type="GO" id="GO:0004252">
    <property type="term" value="F:serine-type endopeptidase activity"/>
    <property type="evidence" value="ECO:0007669"/>
    <property type="project" value="UniProtKB-EC"/>
</dbReference>
<dbReference type="OMA" id="QMWLDGN"/>
<evidence type="ECO:0000256" key="3">
    <source>
        <dbReference type="ARBA" id="ARBA00022670"/>
    </source>
</evidence>
<dbReference type="PANTHER" id="PTHR32060">
    <property type="entry name" value="TAIL-SPECIFIC PROTEASE"/>
    <property type="match status" value="1"/>
</dbReference>
<dbReference type="InterPro" id="IPR041489">
    <property type="entry name" value="PDZ_6"/>
</dbReference>
<dbReference type="InterPro" id="IPR029045">
    <property type="entry name" value="ClpP/crotonase-like_dom_sf"/>
</dbReference>
<keyword evidence="3" id="KW-0645">Protease</keyword>
<gene>
    <name evidence="11" type="ORF">KP509_28G040700</name>
</gene>
<dbReference type="CDD" id="cd06782">
    <property type="entry name" value="cpPDZ_CPP-like"/>
    <property type="match status" value="1"/>
</dbReference>
<dbReference type="Gene3D" id="3.30.750.44">
    <property type="match status" value="1"/>
</dbReference>
<evidence type="ECO:0000313" key="12">
    <source>
        <dbReference type="Proteomes" id="UP000825935"/>
    </source>
</evidence>
<dbReference type="Pfam" id="PF03572">
    <property type="entry name" value="Peptidase_S41"/>
    <property type="match status" value="1"/>
</dbReference>
<evidence type="ECO:0000256" key="5">
    <source>
        <dbReference type="ARBA" id="ARBA00022825"/>
    </source>
</evidence>
<evidence type="ECO:0000256" key="6">
    <source>
        <dbReference type="ARBA" id="ARBA00023078"/>
    </source>
</evidence>
<dbReference type="GO" id="GO:0006508">
    <property type="term" value="P:proteolysis"/>
    <property type="evidence" value="ECO:0007669"/>
    <property type="project" value="UniProtKB-KW"/>
</dbReference>
<dbReference type="EC" id="3.4.21.102" evidence="9"/>
<dbReference type="OrthoDB" id="43580at2759"/>
<comment type="caution">
    <text evidence="11">The sequence shown here is derived from an EMBL/GenBank/DDBJ whole genome shotgun (WGS) entry which is preliminary data.</text>
</comment>
<evidence type="ECO:0000313" key="11">
    <source>
        <dbReference type="EMBL" id="KAH7293749.1"/>
    </source>
</evidence>
<dbReference type="CDD" id="cd07560">
    <property type="entry name" value="Peptidase_S41_CPP"/>
    <property type="match status" value="1"/>
</dbReference>
<organism evidence="11 12">
    <name type="scientific">Ceratopteris richardii</name>
    <name type="common">Triangle waterfern</name>
    <dbReference type="NCBI Taxonomy" id="49495"/>
    <lineage>
        <taxon>Eukaryota</taxon>
        <taxon>Viridiplantae</taxon>
        <taxon>Streptophyta</taxon>
        <taxon>Embryophyta</taxon>
        <taxon>Tracheophyta</taxon>
        <taxon>Polypodiopsida</taxon>
        <taxon>Polypodiidae</taxon>
        <taxon>Polypodiales</taxon>
        <taxon>Pteridineae</taxon>
        <taxon>Pteridaceae</taxon>
        <taxon>Parkerioideae</taxon>
        <taxon>Ceratopteris</taxon>
    </lineage>
</organism>
<dbReference type="FunFam" id="3.90.226.10:FF:000023">
    <property type="entry name" value="Carboxyl-terminal processing protease"/>
    <property type="match status" value="1"/>
</dbReference>
<dbReference type="PANTHER" id="PTHR32060:SF22">
    <property type="entry name" value="CARBOXYL-TERMINAL-PROCESSING PEPTIDASE 3, CHLOROPLASTIC"/>
    <property type="match status" value="1"/>
</dbReference>
<dbReference type="Proteomes" id="UP000825935">
    <property type="component" value="Chromosome 28"/>
</dbReference>
<evidence type="ECO:0000256" key="4">
    <source>
        <dbReference type="ARBA" id="ARBA00022801"/>
    </source>
</evidence>
<evidence type="ECO:0000256" key="2">
    <source>
        <dbReference type="ARBA" id="ARBA00009179"/>
    </source>
</evidence>
<keyword evidence="4" id="KW-0378">Hydrolase</keyword>
<dbReference type="PROSITE" id="PS50106">
    <property type="entry name" value="PDZ"/>
    <property type="match status" value="1"/>
</dbReference>
<name>A0A8T2RBF8_CERRI</name>
<evidence type="ECO:0000256" key="1">
    <source>
        <dbReference type="ARBA" id="ARBA00004456"/>
    </source>
</evidence>
<dbReference type="AlphaFoldDB" id="A0A8T2RBF8"/>
<comment type="similarity">
    <text evidence="2">Belongs to the peptidase S41A family.</text>
</comment>
<dbReference type="NCBIfam" id="TIGR00225">
    <property type="entry name" value="prc"/>
    <property type="match status" value="1"/>
</dbReference>
<keyword evidence="12" id="KW-1185">Reference proteome</keyword>
<dbReference type="SUPFAM" id="SSF50156">
    <property type="entry name" value="PDZ domain-like"/>
    <property type="match status" value="1"/>
</dbReference>
<dbReference type="SMART" id="SM00228">
    <property type="entry name" value="PDZ"/>
    <property type="match status" value="1"/>
</dbReference>
<dbReference type="GO" id="GO:0009543">
    <property type="term" value="C:chloroplast thylakoid lumen"/>
    <property type="evidence" value="ECO:0007669"/>
    <property type="project" value="UniProtKB-SubCell"/>
</dbReference>
<dbReference type="Gene3D" id="3.90.226.10">
    <property type="entry name" value="2-enoyl-CoA Hydratase, Chain A, domain 1"/>
    <property type="match status" value="1"/>
</dbReference>
<proteinExistence type="inferred from homology"/>
<dbReference type="EMBL" id="CM035433">
    <property type="protein sequence ID" value="KAH7293751.1"/>
    <property type="molecule type" value="Genomic_DNA"/>
</dbReference>
<dbReference type="EMBL" id="CM035433">
    <property type="protein sequence ID" value="KAH7293749.1"/>
    <property type="molecule type" value="Genomic_DNA"/>
</dbReference>
<comment type="catalytic activity">
    <reaction evidence="7">
        <text>The enzyme shows specific recognition of a C-terminal tripeptide, Xaa-Yaa-Zaa, in which Xaa is preferably Ala or Leu, Yaa is preferably Ala or Tyr, and Zaa is preferably Ala, but then cleaves at a variable distance from the C-terminus. A typical cleavage is -Ala-Ala-|-Arg-Ala-Ala-Lys-Glu-Asn-Tyr-Ala-Leu-Ala-Ala.</text>
        <dbReference type="EC" id="3.4.21.102"/>
    </reaction>
</comment>
<comment type="subcellular location">
    <subcellularLocation>
        <location evidence="1">Plastid</location>
        <location evidence="1">Chloroplast thylakoid lumen</location>
    </subcellularLocation>
</comment>
<evidence type="ECO:0000256" key="7">
    <source>
        <dbReference type="ARBA" id="ARBA00051784"/>
    </source>
</evidence>
<evidence type="ECO:0000259" key="10">
    <source>
        <dbReference type="PROSITE" id="PS50106"/>
    </source>
</evidence>
<keyword evidence="5" id="KW-0720">Serine protease</keyword>
<dbReference type="InterPro" id="IPR036034">
    <property type="entry name" value="PDZ_sf"/>
</dbReference>
<comment type="function">
    <text evidence="8">Protease involved in the C-terminal processing of the chloroplastic D1 protein of photosystem II. This proteolytic processing is necessary to allow the light-driven assembly of the tetranuclear manganese cluster, which is responsible for photosynthetic water oxidation.</text>
</comment>
<dbReference type="Pfam" id="PF17820">
    <property type="entry name" value="PDZ_6"/>
    <property type="match status" value="1"/>
</dbReference>
<dbReference type="FunFam" id="3.30.750.44:FF:000002">
    <property type="entry name" value="carboxyl-terminal-processing peptidase 2, chloroplastic"/>
    <property type="match status" value="1"/>
</dbReference>
<evidence type="ECO:0000256" key="8">
    <source>
        <dbReference type="ARBA" id="ARBA00060065"/>
    </source>
</evidence>
<accession>A0A8T2RBF8</accession>
<dbReference type="SMART" id="SM00245">
    <property type="entry name" value="TSPc"/>
    <property type="match status" value="1"/>
</dbReference>
<feature type="domain" description="PDZ" evidence="10">
    <location>
        <begin position="192"/>
        <end position="262"/>
    </location>
</feature>
<dbReference type="InterPro" id="IPR005151">
    <property type="entry name" value="Tail-specific_protease"/>
</dbReference>